<evidence type="ECO:0000313" key="2">
    <source>
        <dbReference type="EMBL" id="CUS09785.1"/>
    </source>
</evidence>
<feature type="compositionally biased region" description="Low complexity" evidence="1">
    <location>
        <begin position="26"/>
        <end position="38"/>
    </location>
</feature>
<feature type="region of interest" description="Disordered" evidence="1">
    <location>
        <begin position="24"/>
        <end position="101"/>
    </location>
</feature>
<feature type="compositionally biased region" description="Polar residues" evidence="1">
    <location>
        <begin position="68"/>
        <end position="77"/>
    </location>
</feature>
<gene>
    <name evidence="2" type="ORF">GSTUAT00006144001</name>
</gene>
<accession>A0A292PSV0</accession>
<evidence type="ECO:0000313" key="3">
    <source>
        <dbReference type="Proteomes" id="UP001412239"/>
    </source>
</evidence>
<evidence type="ECO:0000256" key="1">
    <source>
        <dbReference type="SAM" id="MobiDB-lite"/>
    </source>
</evidence>
<protein>
    <submittedName>
        <fullName evidence="2">Uncharacterized protein</fullName>
    </submittedName>
</protein>
<proteinExistence type="predicted"/>
<reference evidence="2" key="1">
    <citation type="submission" date="2015-10" db="EMBL/GenBank/DDBJ databases">
        <authorList>
            <person name="Regsiter A."/>
            <person name="william w."/>
        </authorList>
    </citation>
    <scope>NUCLEOTIDE SEQUENCE</scope>
    <source>
        <strain evidence="2">Montdore</strain>
    </source>
</reference>
<sequence length="130" mass="13226">MSAPIGPYVPLLIMAVVTWKVANSPSTSSTSTASSTSAYGRPKNPYVNTWGSSISERVSARNARHSRTGSSPRSLAASTGGHGYGHARRGSRPMPLGAGRGVRMSRVMGGVPYGARGPAEGGGVGGGGRR</sequence>
<organism evidence="2 3">
    <name type="scientific">Tuber aestivum</name>
    <name type="common">summer truffle</name>
    <dbReference type="NCBI Taxonomy" id="59557"/>
    <lineage>
        <taxon>Eukaryota</taxon>
        <taxon>Fungi</taxon>
        <taxon>Dikarya</taxon>
        <taxon>Ascomycota</taxon>
        <taxon>Pezizomycotina</taxon>
        <taxon>Pezizomycetes</taxon>
        <taxon>Pezizales</taxon>
        <taxon>Tuberaceae</taxon>
        <taxon>Tuber</taxon>
    </lineage>
</organism>
<dbReference type="AlphaFoldDB" id="A0A292PSV0"/>
<dbReference type="Proteomes" id="UP001412239">
    <property type="component" value="Unassembled WGS sequence"/>
</dbReference>
<feature type="compositionally biased region" description="Polar residues" evidence="1">
    <location>
        <begin position="46"/>
        <end position="56"/>
    </location>
</feature>
<name>A0A292PSV0_9PEZI</name>
<dbReference type="EMBL" id="LN891070">
    <property type="protein sequence ID" value="CUS09785.1"/>
    <property type="molecule type" value="Genomic_DNA"/>
</dbReference>
<keyword evidence="3" id="KW-1185">Reference proteome</keyword>